<keyword evidence="2" id="KW-1185">Reference proteome</keyword>
<organism evidence="1 2">
    <name type="scientific">Clunio marinus</name>
    <dbReference type="NCBI Taxonomy" id="568069"/>
    <lineage>
        <taxon>Eukaryota</taxon>
        <taxon>Metazoa</taxon>
        <taxon>Ecdysozoa</taxon>
        <taxon>Arthropoda</taxon>
        <taxon>Hexapoda</taxon>
        <taxon>Insecta</taxon>
        <taxon>Pterygota</taxon>
        <taxon>Neoptera</taxon>
        <taxon>Endopterygota</taxon>
        <taxon>Diptera</taxon>
        <taxon>Nematocera</taxon>
        <taxon>Chironomoidea</taxon>
        <taxon>Chironomidae</taxon>
        <taxon>Clunio</taxon>
    </lineage>
</organism>
<accession>A0A1J1INL4</accession>
<evidence type="ECO:0000313" key="1">
    <source>
        <dbReference type="EMBL" id="CRL01819.1"/>
    </source>
</evidence>
<reference evidence="1 2" key="1">
    <citation type="submission" date="2015-04" db="EMBL/GenBank/DDBJ databases">
        <authorList>
            <person name="Syromyatnikov M.Y."/>
            <person name="Popov V.N."/>
        </authorList>
    </citation>
    <scope>NUCLEOTIDE SEQUENCE [LARGE SCALE GENOMIC DNA]</scope>
</reference>
<evidence type="ECO:0000313" key="2">
    <source>
        <dbReference type="Proteomes" id="UP000183832"/>
    </source>
</evidence>
<dbReference type="Proteomes" id="UP000183832">
    <property type="component" value="Unassembled WGS sequence"/>
</dbReference>
<name>A0A1J1INL4_9DIPT</name>
<sequence length="59" mass="7118">MKDRSCFNRETSNELSFLSIKEFTRNKPLKEKIAWGKLIIRILRQRSSYVEIFTCLLHE</sequence>
<dbReference type="AlphaFoldDB" id="A0A1J1INL4"/>
<gene>
    <name evidence="1" type="ORF">CLUMA_CG015034</name>
</gene>
<protein>
    <submittedName>
        <fullName evidence="1">CLUMA_CG015034, isoform A</fullName>
    </submittedName>
</protein>
<dbReference type="EMBL" id="CVRI01000056">
    <property type="protein sequence ID" value="CRL01819.1"/>
    <property type="molecule type" value="Genomic_DNA"/>
</dbReference>
<proteinExistence type="predicted"/>